<dbReference type="Proteomes" id="UP001279734">
    <property type="component" value="Unassembled WGS sequence"/>
</dbReference>
<accession>A0AAD3T1V7</accession>
<proteinExistence type="predicted"/>
<keyword evidence="1" id="KW-0812">Transmembrane</keyword>
<comment type="caution">
    <text evidence="2">The sequence shown here is derived from an EMBL/GenBank/DDBJ whole genome shotgun (WGS) entry which is preliminary data.</text>
</comment>
<evidence type="ECO:0000256" key="1">
    <source>
        <dbReference type="SAM" id="Phobius"/>
    </source>
</evidence>
<dbReference type="AlphaFoldDB" id="A0AAD3T1V7"/>
<reference evidence="2" key="1">
    <citation type="submission" date="2023-05" db="EMBL/GenBank/DDBJ databases">
        <title>Nepenthes gracilis genome sequencing.</title>
        <authorList>
            <person name="Fukushima K."/>
        </authorList>
    </citation>
    <scope>NUCLEOTIDE SEQUENCE</scope>
    <source>
        <strain evidence="2">SING2019-196</strain>
    </source>
</reference>
<organism evidence="2 3">
    <name type="scientific">Nepenthes gracilis</name>
    <name type="common">Slender pitcher plant</name>
    <dbReference type="NCBI Taxonomy" id="150966"/>
    <lineage>
        <taxon>Eukaryota</taxon>
        <taxon>Viridiplantae</taxon>
        <taxon>Streptophyta</taxon>
        <taxon>Embryophyta</taxon>
        <taxon>Tracheophyta</taxon>
        <taxon>Spermatophyta</taxon>
        <taxon>Magnoliopsida</taxon>
        <taxon>eudicotyledons</taxon>
        <taxon>Gunneridae</taxon>
        <taxon>Pentapetalae</taxon>
        <taxon>Caryophyllales</taxon>
        <taxon>Nepenthaceae</taxon>
        <taxon>Nepenthes</taxon>
    </lineage>
</organism>
<protein>
    <submittedName>
        <fullName evidence="2">Uncharacterized protein</fullName>
    </submittedName>
</protein>
<keyword evidence="1" id="KW-1133">Transmembrane helix</keyword>
<name>A0AAD3T1V7_NEPGR</name>
<gene>
    <name evidence="2" type="ORF">Nepgr_023107</name>
</gene>
<keyword evidence="1" id="KW-0472">Membrane</keyword>
<evidence type="ECO:0000313" key="2">
    <source>
        <dbReference type="EMBL" id="GMH21265.1"/>
    </source>
</evidence>
<evidence type="ECO:0000313" key="3">
    <source>
        <dbReference type="Proteomes" id="UP001279734"/>
    </source>
</evidence>
<dbReference type="EMBL" id="BSYO01000023">
    <property type="protein sequence ID" value="GMH21265.1"/>
    <property type="molecule type" value="Genomic_DNA"/>
</dbReference>
<feature type="transmembrane region" description="Helical" evidence="1">
    <location>
        <begin position="79"/>
        <end position="98"/>
    </location>
</feature>
<keyword evidence="3" id="KW-1185">Reference proteome</keyword>
<sequence>MSIARLLALSCADPDDGVVGSDSVTRAFAAAFHMEHSASAGIENLWCCYVEVLLLTQTIIQFWCWIKFLDLQYDMLSSLRVAAGMADLAVGVLLLLLLRGQWFNAQAFLFLQWPYYLCCCCCVDYVGAGYDALDPFL</sequence>